<accession>A0A8K0SUA5</accession>
<evidence type="ECO:0000313" key="3">
    <source>
        <dbReference type="Proteomes" id="UP000813444"/>
    </source>
</evidence>
<feature type="compositionally biased region" description="Low complexity" evidence="1">
    <location>
        <begin position="240"/>
        <end position="252"/>
    </location>
</feature>
<feature type="compositionally biased region" description="Pro residues" evidence="1">
    <location>
        <begin position="257"/>
        <end position="270"/>
    </location>
</feature>
<evidence type="ECO:0000313" key="2">
    <source>
        <dbReference type="EMBL" id="KAH7316511.1"/>
    </source>
</evidence>
<feature type="compositionally biased region" description="Low complexity" evidence="1">
    <location>
        <begin position="420"/>
        <end position="445"/>
    </location>
</feature>
<dbReference type="Proteomes" id="UP000813444">
    <property type="component" value="Unassembled WGS sequence"/>
</dbReference>
<proteinExistence type="predicted"/>
<feature type="region of interest" description="Disordered" evidence="1">
    <location>
        <begin position="30"/>
        <end position="674"/>
    </location>
</feature>
<reference evidence="2" key="1">
    <citation type="journal article" date="2021" name="Nat. Commun.">
        <title>Genetic determinants of endophytism in the Arabidopsis root mycobiome.</title>
        <authorList>
            <person name="Mesny F."/>
            <person name="Miyauchi S."/>
            <person name="Thiergart T."/>
            <person name="Pickel B."/>
            <person name="Atanasova L."/>
            <person name="Karlsson M."/>
            <person name="Huettel B."/>
            <person name="Barry K.W."/>
            <person name="Haridas S."/>
            <person name="Chen C."/>
            <person name="Bauer D."/>
            <person name="Andreopoulos W."/>
            <person name="Pangilinan J."/>
            <person name="LaButti K."/>
            <person name="Riley R."/>
            <person name="Lipzen A."/>
            <person name="Clum A."/>
            <person name="Drula E."/>
            <person name="Henrissat B."/>
            <person name="Kohler A."/>
            <person name="Grigoriev I.V."/>
            <person name="Martin F.M."/>
            <person name="Hacquard S."/>
        </authorList>
    </citation>
    <scope>NUCLEOTIDE SEQUENCE</scope>
    <source>
        <strain evidence="2">MPI-CAGE-CH-0235</strain>
    </source>
</reference>
<feature type="compositionally biased region" description="Low complexity" evidence="1">
    <location>
        <begin position="548"/>
        <end position="563"/>
    </location>
</feature>
<feature type="compositionally biased region" description="Low complexity" evidence="1">
    <location>
        <begin position="310"/>
        <end position="321"/>
    </location>
</feature>
<keyword evidence="3" id="KW-1185">Reference proteome</keyword>
<dbReference type="AlphaFoldDB" id="A0A8K0SUA5"/>
<dbReference type="EMBL" id="JAGPNK010000008">
    <property type="protein sequence ID" value="KAH7316511.1"/>
    <property type="molecule type" value="Genomic_DNA"/>
</dbReference>
<feature type="compositionally biased region" description="Polar residues" evidence="1">
    <location>
        <begin position="376"/>
        <end position="387"/>
    </location>
</feature>
<feature type="compositionally biased region" description="Basic and acidic residues" evidence="1">
    <location>
        <begin position="127"/>
        <end position="147"/>
    </location>
</feature>
<feature type="compositionally biased region" description="Pro residues" evidence="1">
    <location>
        <begin position="478"/>
        <end position="492"/>
    </location>
</feature>
<feature type="compositionally biased region" description="Pro residues" evidence="1">
    <location>
        <begin position="564"/>
        <end position="604"/>
    </location>
</feature>
<feature type="compositionally biased region" description="Low complexity" evidence="1">
    <location>
        <begin position="364"/>
        <end position="375"/>
    </location>
</feature>
<feature type="compositionally biased region" description="Low complexity" evidence="1">
    <location>
        <begin position="664"/>
        <end position="674"/>
    </location>
</feature>
<evidence type="ECO:0000256" key="1">
    <source>
        <dbReference type="SAM" id="MobiDB-lite"/>
    </source>
</evidence>
<feature type="region of interest" description="Disordered" evidence="1">
    <location>
        <begin position="688"/>
        <end position="736"/>
    </location>
</feature>
<gene>
    <name evidence="2" type="ORF">B0I35DRAFT_479345</name>
</gene>
<sequence>MAYQQHPYGYHGAYQPNTFVAELEAPIKAPASSSGTTAIPVRHPDGSGPVFEMSAESAVAPKQKPTPSPTTLAAARHDDSPPPQANPWPFYLEDATPAKTAVPEAKHAEESGTAVSAPANPWPYHGPADHDGEDVKSDKDGAARRQGGETGTTAAVDKPENGASQSAGMDKWVPEPSISAPKDGDLPYPSDTQADPAPDVDSPQEELYPAPLNVSRPPSKVPSPHNYVAYSPAPHDVPRPATTAPPSSSPTALPYRPYRPPSATLPPQSPTSPMDPAVAHPRRYTAGSAPHHFYVPGPTSPSLHPPSSAPSPSLAASRPSPSQQPSPMASPPIEGSVSVSPPPHPSPTSPSLAQPMANSLGYQSPRPSISAASPIQQHYTGPTQFYNQGHHLPPAAPPASPGLLPLQSQYNSSPAPPQAPSFQHSPVSPQGPSSPHSPPLGQQPHVGAGQVPPGQTAGSPNHHGYSTFQPMCASPVSSPSPLPSPYQQPPPLRYQAQSPPTVASHANLHSPPPPPSTGYVSPQRTSSHSSASGYPSPHLPPRPTENSAPPQHHYQAQQPAQMSYPPPPPPPYPPMPNSSYAPPQPQRPQYPTHPPYGQPQPAPGQYPTGYQAPPLPPRPFTAHNSQAPLPSGFSSAVPNTVHFPPPPKTHYVPPPAQPGVGRTSSGKLFSSSSAKKWLDRTGQVLESGLAPMLQGREGWTQQGQGVQSPPPGHQFVPPMSPQVRGAPPAQGSGRGR</sequence>
<feature type="compositionally biased region" description="Polar residues" evidence="1">
    <location>
        <begin position="622"/>
        <end position="638"/>
    </location>
</feature>
<organism evidence="2 3">
    <name type="scientific">Stachybotrys elegans</name>
    <dbReference type="NCBI Taxonomy" id="80388"/>
    <lineage>
        <taxon>Eukaryota</taxon>
        <taxon>Fungi</taxon>
        <taxon>Dikarya</taxon>
        <taxon>Ascomycota</taxon>
        <taxon>Pezizomycotina</taxon>
        <taxon>Sordariomycetes</taxon>
        <taxon>Hypocreomycetidae</taxon>
        <taxon>Hypocreales</taxon>
        <taxon>Stachybotryaceae</taxon>
        <taxon>Stachybotrys</taxon>
    </lineage>
</organism>
<feature type="compositionally biased region" description="Pro residues" evidence="1">
    <location>
        <begin position="643"/>
        <end position="657"/>
    </location>
</feature>
<feature type="compositionally biased region" description="Polar residues" evidence="1">
    <location>
        <begin position="456"/>
        <end position="469"/>
    </location>
</feature>
<feature type="compositionally biased region" description="Low complexity" evidence="1">
    <location>
        <begin position="401"/>
        <end position="413"/>
    </location>
</feature>
<feature type="compositionally biased region" description="Low complexity" evidence="1">
    <location>
        <begin position="526"/>
        <end position="536"/>
    </location>
</feature>
<comment type="caution">
    <text evidence="2">The sequence shown here is derived from an EMBL/GenBank/DDBJ whole genome shotgun (WGS) entry which is preliminary data.</text>
</comment>
<dbReference type="OrthoDB" id="5107072at2759"/>
<protein>
    <submittedName>
        <fullName evidence="2">Uncharacterized protein</fullName>
    </submittedName>
</protein>
<name>A0A8K0SUA5_9HYPO</name>